<comment type="caution">
    <text evidence="14">The sequence shown here is derived from an EMBL/GenBank/DDBJ whole genome shotgun (WGS) entry which is preliminary data.</text>
</comment>
<keyword evidence="5" id="KW-0677">Repeat</keyword>
<keyword evidence="7" id="KW-0833">Ubl conjugation pathway</keyword>
<keyword evidence="11" id="KW-1133">Transmembrane helix</keyword>
<evidence type="ECO:0000256" key="11">
    <source>
        <dbReference type="SAM" id="Phobius"/>
    </source>
</evidence>
<dbReference type="InterPro" id="IPR001841">
    <property type="entry name" value="Znf_RING"/>
</dbReference>
<keyword evidence="6 9" id="KW-0863">Zinc-finger</keyword>
<keyword evidence="15" id="KW-1185">Reference proteome</keyword>
<feature type="transmembrane region" description="Helical" evidence="11">
    <location>
        <begin position="15"/>
        <end position="35"/>
    </location>
</feature>
<dbReference type="PANTHER" id="PTHR11685">
    <property type="entry name" value="RBR FAMILY RING FINGER AND IBR DOMAIN-CONTAINING"/>
    <property type="match status" value="1"/>
</dbReference>
<dbReference type="InterPro" id="IPR002867">
    <property type="entry name" value="IBR_dom"/>
</dbReference>
<dbReference type="Proteomes" id="UP000624404">
    <property type="component" value="Unassembled WGS sequence"/>
</dbReference>
<dbReference type="SMART" id="SM00647">
    <property type="entry name" value="IBR"/>
    <property type="match status" value="2"/>
</dbReference>
<evidence type="ECO:0000256" key="2">
    <source>
        <dbReference type="ARBA" id="ARBA00012251"/>
    </source>
</evidence>
<dbReference type="SUPFAM" id="SSF57850">
    <property type="entry name" value="RING/U-box"/>
    <property type="match status" value="3"/>
</dbReference>
<dbReference type="AlphaFoldDB" id="A0A8H2VUS3"/>
<dbReference type="EMBL" id="CAJHIA010000012">
    <property type="protein sequence ID" value="CAD6444579.1"/>
    <property type="molecule type" value="Genomic_DNA"/>
</dbReference>
<dbReference type="InterPro" id="IPR044066">
    <property type="entry name" value="TRIAD_supradom"/>
</dbReference>
<evidence type="ECO:0000256" key="1">
    <source>
        <dbReference type="ARBA" id="ARBA00001798"/>
    </source>
</evidence>
<dbReference type="PROSITE" id="PS51873">
    <property type="entry name" value="TRIAD"/>
    <property type="match status" value="1"/>
</dbReference>
<evidence type="ECO:0000256" key="4">
    <source>
        <dbReference type="ARBA" id="ARBA00022723"/>
    </source>
</evidence>
<dbReference type="OrthoDB" id="3496239at2759"/>
<feature type="domain" description="RING-type" evidence="13">
    <location>
        <begin position="67"/>
        <end position="290"/>
    </location>
</feature>
<feature type="region of interest" description="Disordered" evidence="10">
    <location>
        <begin position="45"/>
        <end position="64"/>
    </location>
</feature>
<accession>A0A8H2VUS3</accession>
<evidence type="ECO:0000256" key="7">
    <source>
        <dbReference type="ARBA" id="ARBA00022786"/>
    </source>
</evidence>
<sequence>MNSGFENMNEAIEQALVVMIVLMLCLFTILFNVIFPDYPLQAPREAPTEYRRRPTNQKETATSERKPYRKCKVCSESLKEQPLEPNTPERTMAQCDHLTDICLSCLRQSMSFPMNEGNHILKCPICSQDLETWFIQLYCTKSMFTKYCELALKNYSRSQSNFNWCLAPKCGSGQIHEGDNARMICISCKEATCVQHQVPWHESLTCAEYDDSTKRHRGEEEKSREEVRKISVACPRCSAPIQKKGGCAHIKCVSRGGSGNAKCGYEFCYYCLVPWQYGMPGHRRDCREFW</sequence>
<keyword evidence="3" id="KW-0808">Transferase</keyword>
<evidence type="ECO:0000259" key="13">
    <source>
        <dbReference type="PROSITE" id="PS51873"/>
    </source>
</evidence>
<dbReference type="FunFam" id="1.20.120.1750:FF:000098">
    <property type="entry name" value="RBR-type E3 ubiquitin transferase"/>
    <property type="match status" value="1"/>
</dbReference>
<feature type="domain" description="RING-type" evidence="12">
    <location>
        <begin position="71"/>
        <end position="127"/>
    </location>
</feature>
<evidence type="ECO:0000313" key="14">
    <source>
        <dbReference type="EMBL" id="CAD6444579.1"/>
    </source>
</evidence>
<gene>
    <name evidence="14" type="ORF">SCLTRI_LOCUS4371</name>
</gene>
<dbReference type="Gene3D" id="1.20.120.1750">
    <property type="match status" value="1"/>
</dbReference>
<evidence type="ECO:0000256" key="8">
    <source>
        <dbReference type="ARBA" id="ARBA00022833"/>
    </source>
</evidence>
<dbReference type="GO" id="GO:0008270">
    <property type="term" value="F:zinc ion binding"/>
    <property type="evidence" value="ECO:0007669"/>
    <property type="project" value="UniProtKB-KW"/>
</dbReference>
<evidence type="ECO:0000256" key="6">
    <source>
        <dbReference type="ARBA" id="ARBA00022771"/>
    </source>
</evidence>
<evidence type="ECO:0000256" key="9">
    <source>
        <dbReference type="PROSITE-ProRule" id="PRU00175"/>
    </source>
</evidence>
<keyword evidence="4" id="KW-0479">Metal-binding</keyword>
<protein>
    <recommendedName>
        <fullName evidence="2">RBR-type E3 ubiquitin transferase</fullName>
        <ecNumber evidence="2">2.3.2.31</ecNumber>
    </recommendedName>
</protein>
<evidence type="ECO:0000256" key="3">
    <source>
        <dbReference type="ARBA" id="ARBA00022679"/>
    </source>
</evidence>
<evidence type="ECO:0000313" key="15">
    <source>
        <dbReference type="Proteomes" id="UP000624404"/>
    </source>
</evidence>
<keyword evidence="11" id="KW-0812">Transmembrane</keyword>
<dbReference type="EC" id="2.3.2.31" evidence="2"/>
<keyword evidence="11" id="KW-0472">Membrane</keyword>
<name>A0A8H2VUS3_9HELO</name>
<comment type="catalytic activity">
    <reaction evidence="1">
        <text>[E2 ubiquitin-conjugating enzyme]-S-ubiquitinyl-L-cysteine + [acceptor protein]-L-lysine = [E2 ubiquitin-conjugating enzyme]-L-cysteine + [acceptor protein]-N(6)-ubiquitinyl-L-lysine.</text>
        <dbReference type="EC" id="2.3.2.31"/>
    </reaction>
</comment>
<evidence type="ECO:0000256" key="5">
    <source>
        <dbReference type="ARBA" id="ARBA00022737"/>
    </source>
</evidence>
<evidence type="ECO:0000259" key="12">
    <source>
        <dbReference type="PROSITE" id="PS50089"/>
    </source>
</evidence>
<evidence type="ECO:0000256" key="10">
    <source>
        <dbReference type="SAM" id="MobiDB-lite"/>
    </source>
</evidence>
<organism evidence="14 15">
    <name type="scientific">Sclerotinia trifoliorum</name>
    <dbReference type="NCBI Taxonomy" id="28548"/>
    <lineage>
        <taxon>Eukaryota</taxon>
        <taxon>Fungi</taxon>
        <taxon>Dikarya</taxon>
        <taxon>Ascomycota</taxon>
        <taxon>Pezizomycotina</taxon>
        <taxon>Leotiomycetes</taxon>
        <taxon>Helotiales</taxon>
        <taxon>Sclerotiniaceae</taxon>
        <taxon>Sclerotinia</taxon>
    </lineage>
</organism>
<keyword evidence="8" id="KW-0862">Zinc</keyword>
<dbReference type="GO" id="GO:0061630">
    <property type="term" value="F:ubiquitin protein ligase activity"/>
    <property type="evidence" value="ECO:0007669"/>
    <property type="project" value="UniProtKB-EC"/>
</dbReference>
<dbReference type="InterPro" id="IPR031127">
    <property type="entry name" value="E3_UB_ligase_RBR"/>
</dbReference>
<dbReference type="CDD" id="cd20336">
    <property type="entry name" value="Rcat_RBR"/>
    <property type="match status" value="1"/>
</dbReference>
<dbReference type="PROSITE" id="PS50089">
    <property type="entry name" value="ZF_RING_2"/>
    <property type="match status" value="1"/>
</dbReference>
<dbReference type="GO" id="GO:0016567">
    <property type="term" value="P:protein ubiquitination"/>
    <property type="evidence" value="ECO:0007669"/>
    <property type="project" value="InterPro"/>
</dbReference>
<dbReference type="Pfam" id="PF22191">
    <property type="entry name" value="IBR_1"/>
    <property type="match status" value="1"/>
</dbReference>
<dbReference type="Pfam" id="PF01485">
    <property type="entry name" value="IBR"/>
    <property type="match status" value="1"/>
</dbReference>
<reference evidence="14" key="1">
    <citation type="submission" date="2020-10" db="EMBL/GenBank/DDBJ databases">
        <authorList>
            <person name="Kusch S."/>
        </authorList>
    </citation>
    <scope>NUCLEOTIDE SEQUENCE</scope>
    <source>
        <strain evidence="14">SwB9</strain>
    </source>
</reference>
<proteinExistence type="predicted"/>